<dbReference type="Proteomes" id="UP001176961">
    <property type="component" value="Unassembled WGS sequence"/>
</dbReference>
<dbReference type="AlphaFoldDB" id="A0AA36GNE3"/>
<keyword evidence="3" id="KW-1185">Reference proteome</keyword>
<sequence>MASWRWVQVFESNYGCGSAFIARLPGRPRALSGAFRVPIDAPPVWAWRRPWVVSRLEEISMKLIILFIFLAIISFQLCLGYSSDDIVMEMMENDVGTHPHEEGENKRAKRYAFSMPILPIFSTSSLRSMARQWLPHRKRYIWRSRKGLHIL</sequence>
<gene>
    <name evidence="2" type="ORF">CYNAS_LOCUS7297</name>
</gene>
<reference evidence="2" key="1">
    <citation type="submission" date="2023-07" db="EMBL/GenBank/DDBJ databases">
        <authorList>
            <consortium name="CYATHOMIX"/>
        </authorList>
    </citation>
    <scope>NUCLEOTIDE SEQUENCE</scope>
    <source>
        <strain evidence="2">N/A</strain>
    </source>
</reference>
<evidence type="ECO:0000256" key="1">
    <source>
        <dbReference type="SAM" id="Phobius"/>
    </source>
</evidence>
<protein>
    <submittedName>
        <fullName evidence="2">Uncharacterized protein</fullName>
    </submittedName>
</protein>
<keyword evidence="1" id="KW-1133">Transmembrane helix</keyword>
<keyword evidence="1" id="KW-0812">Transmembrane</keyword>
<organism evidence="2 3">
    <name type="scientific">Cylicocyclus nassatus</name>
    <name type="common">Nematode worm</name>
    <dbReference type="NCBI Taxonomy" id="53992"/>
    <lineage>
        <taxon>Eukaryota</taxon>
        <taxon>Metazoa</taxon>
        <taxon>Ecdysozoa</taxon>
        <taxon>Nematoda</taxon>
        <taxon>Chromadorea</taxon>
        <taxon>Rhabditida</taxon>
        <taxon>Rhabditina</taxon>
        <taxon>Rhabditomorpha</taxon>
        <taxon>Strongyloidea</taxon>
        <taxon>Strongylidae</taxon>
        <taxon>Cylicocyclus</taxon>
    </lineage>
</organism>
<evidence type="ECO:0000313" key="3">
    <source>
        <dbReference type="Proteomes" id="UP001176961"/>
    </source>
</evidence>
<keyword evidence="1" id="KW-0472">Membrane</keyword>
<evidence type="ECO:0000313" key="2">
    <source>
        <dbReference type="EMBL" id="CAJ0595314.1"/>
    </source>
</evidence>
<comment type="caution">
    <text evidence="2">The sequence shown here is derived from an EMBL/GenBank/DDBJ whole genome shotgun (WGS) entry which is preliminary data.</text>
</comment>
<proteinExistence type="predicted"/>
<dbReference type="EMBL" id="CATQJL010000112">
    <property type="protein sequence ID" value="CAJ0595314.1"/>
    <property type="molecule type" value="Genomic_DNA"/>
</dbReference>
<accession>A0AA36GNE3</accession>
<name>A0AA36GNE3_CYLNA</name>
<feature type="transmembrane region" description="Helical" evidence="1">
    <location>
        <begin position="63"/>
        <end position="82"/>
    </location>
</feature>